<dbReference type="CDD" id="cd02136">
    <property type="entry name" value="PnbA_NfnB-like"/>
    <property type="match status" value="1"/>
</dbReference>
<evidence type="ECO:0000313" key="2">
    <source>
        <dbReference type="EMBL" id="HHI96495.1"/>
    </source>
</evidence>
<dbReference type="InterPro" id="IPR029479">
    <property type="entry name" value="Nitroreductase"/>
</dbReference>
<feature type="domain" description="Nitroreductase" evidence="1">
    <location>
        <begin position="14"/>
        <end position="69"/>
    </location>
</feature>
<dbReference type="InterPro" id="IPR000415">
    <property type="entry name" value="Nitroreductase-like"/>
</dbReference>
<protein>
    <submittedName>
        <fullName evidence="2">Nitroreductase family protein</fullName>
    </submittedName>
</protein>
<gene>
    <name evidence="2" type="ORF">ENJ96_01435</name>
</gene>
<dbReference type="Proteomes" id="UP000886101">
    <property type="component" value="Unassembled WGS sequence"/>
</dbReference>
<dbReference type="Gene3D" id="3.40.109.10">
    <property type="entry name" value="NADH Oxidase"/>
    <property type="match status" value="1"/>
</dbReference>
<proteinExistence type="predicted"/>
<dbReference type="PANTHER" id="PTHR23026:SF123">
    <property type="entry name" value="NAD(P)H NITROREDUCTASE RV3131-RELATED"/>
    <property type="match status" value="1"/>
</dbReference>
<dbReference type="Pfam" id="PF00881">
    <property type="entry name" value="Nitroreductase"/>
    <property type="match status" value="2"/>
</dbReference>
<evidence type="ECO:0000259" key="1">
    <source>
        <dbReference type="Pfam" id="PF00881"/>
    </source>
</evidence>
<dbReference type="SUPFAM" id="SSF55469">
    <property type="entry name" value="FMN-dependent nitroreductase-like"/>
    <property type="match status" value="1"/>
</dbReference>
<dbReference type="EMBL" id="DROK01000041">
    <property type="protein sequence ID" value="HHI96495.1"/>
    <property type="molecule type" value="Genomic_DNA"/>
</dbReference>
<dbReference type="PANTHER" id="PTHR23026">
    <property type="entry name" value="NADPH NITROREDUCTASE"/>
    <property type="match status" value="1"/>
</dbReference>
<comment type="caution">
    <text evidence="2">The sequence shown here is derived from an EMBL/GenBank/DDBJ whole genome shotgun (WGS) entry which is preliminary data.</text>
</comment>
<feature type="domain" description="Nitroreductase" evidence="1">
    <location>
        <begin position="72"/>
        <end position="153"/>
    </location>
</feature>
<reference evidence="2" key="1">
    <citation type="journal article" date="2020" name="mSystems">
        <title>Genome- and Community-Level Interaction Insights into Carbon Utilization and Element Cycling Functions of Hydrothermarchaeota in Hydrothermal Sediment.</title>
        <authorList>
            <person name="Zhou Z."/>
            <person name="Liu Y."/>
            <person name="Xu W."/>
            <person name="Pan J."/>
            <person name="Luo Z.H."/>
            <person name="Li M."/>
        </authorList>
    </citation>
    <scope>NUCLEOTIDE SEQUENCE [LARGE SCALE GENOMIC DNA]</scope>
    <source>
        <strain evidence="2">HyVt-533</strain>
    </source>
</reference>
<dbReference type="GO" id="GO:0016491">
    <property type="term" value="F:oxidoreductase activity"/>
    <property type="evidence" value="ECO:0007669"/>
    <property type="project" value="InterPro"/>
</dbReference>
<accession>A0A7V5U1W5</accession>
<organism evidence="2">
    <name type="scientific">Thermodesulfatator atlanticus</name>
    <dbReference type="NCBI Taxonomy" id="501497"/>
    <lineage>
        <taxon>Bacteria</taxon>
        <taxon>Pseudomonadati</taxon>
        <taxon>Thermodesulfobacteriota</taxon>
        <taxon>Thermodesulfobacteria</taxon>
        <taxon>Thermodesulfobacteriales</taxon>
        <taxon>Thermodesulfatatoraceae</taxon>
        <taxon>Thermodesulfatator</taxon>
    </lineage>
</organism>
<sequence>MERPRSENPVLEAIYSRRSVRDYTAEPVAKELIYEIIQAGTWAPSGLNNQPWRFVIVQDPEKREALAQLTRYGEIIRRAPVVIAVFVDKEAMYHEVKDHQAMGACLQNMLLAAHALGLGAVWLGEILKNADLVRETLALPANLELMAVVALGHPKHRNQRSSRKPLKEVILKEYW</sequence>
<name>A0A7V5U1W5_9BACT</name>
<dbReference type="InterPro" id="IPR050627">
    <property type="entry name" value="Nitroreductase/BluB"/>
</dbReference>
<dbReference type="AlphaFoldDB" id="A0A7V5U1W5"/>